<dbReference type="InterPro" id="IPR030391">
    <property type="entry name" value="MeTrfase_TrmA_CS"/>
</dbReference>
<dbReference type="AlphaFoldDB" id="A0A562VNQ4"/>
<dbReference type="CDD" id="cd02440">
    <property type="entry name" value="AdoMet_MTases"/>
    <property type="match status" value="1"/>
</dbReference>
<evidence type="ECO:0000259" key="6">
    <source>
        <dbReference type="PROSITE" id="PS50926"/>
    </source>
</evidence>
<accession>A0A562VNQ4</accession>
<dbReference type="FunFam" id="3.40.50.150:FF:000009">
    <property type="entry name" value="23S rRNA (Uracil(1939)-C(5))-methyltransferase RlmD"/>
    <property type="match status" value="1"/>
</dbReference>
<dbReference type="Proteomes" id="UP000319449">
    <property type="component" value="Unassembled WGS sequence"/>
</dbReference>
<evidence type="ECO:0000256" key="3">
    <source>
        <dbReference type="ARBA" id="ARBA00022691"/>
    </source>
</evidence>
<dbReference type="FunFam" id="2.40.50.1070:FF:000003">
    <property type="entry name" value="23S rRNA (Uracil-5-)-methyltransferase RumA"/>
    <property type="match status" value="1"/>
</dbReference>
<protein>
    <submittedName>
        <fullName evidence="7">23S rRNA m(5)U-1939 methyltransferase</fullName>
    </submittedName>
</protein>
<feature type="binding site" evidence="4">
    <location>
        <position position="395"/>
    </location>
    <ligand>
        <name>S-adenosyl-L-methionine</name>
        <dbReference type="ChEBI" id="CHEBI:59789"/>
    </ligand>
</feature>
<dbReference type="RefSeq" id="WP_145020360.1">
    <property type="nucleotide sequence ID" value="NZ_VLLN01000007.1"/>
</dbReference>
<dbReference type="InterPro" id="IPR029063">
    <property type="entry name" value="SAM-dependent_MTases_sf"/>
</dbReference>
<dbReference type="SUPFAM" id="SSF50249">
    <property type="entry name" value="Nucleic acid-binding proteins"/>
    <property type="match status" value="1"/>
</dbReference>
<comment type="caution">
    <text evidence="7">The sequence shown here is derived from an EMBL/GenBank/DDBJ whole genome shotgun (WGS) entry which is preliminary data.</text>
</comment>
<feature type="active site" description="Nucleophile" evidence="4">
    <location>
        <position position="422"/>
    </location>
</feature>
<dbReference type="PROSITE" id="PS50926">
    <property type="entry name" value="TRAM"/>
    <property type="match status" value="1"/>
</dbReference>
<sequence>MKAKPRGNTQQKPEVRKGEVVEIALSSLDDEGYGIGACGDRRIRILGGLPGERLLARIDHAGMRTVTGHATKILAPSPDRINQIPCKHWPACDACSLLHQAYPAQLAWKQKLVANQLRRHGELAQVVIRDILPSPSQLAYRNSAKLVVGGKAANPVIGIYRRNSHDVLDLADCPLHHPLINRIVAAVKEGISKGKVQVYNPASEMGLLRYLVVRVAEAEERAMVVFVTSQRNFNEIHHLGRFVQQAVPEVRSIWQNVNASAGNVIFGHQSHLVAGDKTLTTTLDSRRYHLSPRSFFQVNSGGASLIYQQVRSWGALTGRENVVDCYCGIGGIALTVAKEAGSVLGLEVVDAAVADARENARLNGIRNCSFEAGDVGELLADLREEGVHIDLLILNPPRKGCEEQVLNEVARLKPLRVIYVSCSPATLARDLAWLARNGYRPLEVQPVDMFPQTGHVENVALLQRERSPA</sequence>
<organism evidence="7 8">
    <name type="scientific">Geobacter argillaceus</name>
    <dbReference type="NCBI Taxonomy" id="345631"/>
    <lineage>
        <taxon>Bacteria</taxon>
        <taxon>Pseudomonadati</taxon>
        <taxon>Thermodesulfobacteriota</taxon>
        <taxon>Desulfuromonadia</taxon>
        <taxon>Geobacterales</taxon>
        <taxon>Geobacteraceae</taxon>
        <taxon>Geobacter</taxon>
    </lineage>
</organism>
<evidence type="ECO:0000256" key="4">
    <source>
        <dbReference type="PROSITE-ProRule" id="PRU01024"/>
    </source>
</evidence>
<name>A0A562VNQ4_9BACT</name>
<dbReference type="SUPFAM" id="SSF53335">
    <property type="entry name" value="S-adenosyl-L-methionine-dependent methyltransferases"/>
    <property type="match status" value="1"/>
</dbReference>
<keyword evidence="8" id="KW-1185">Reference proteome</keyword>
<dbReference type="InterPro" id="IPR010280">
    <property type="entry name" value="U5_MeTrfase_fam"/>
</dbReference>
<dbReference type="NCBIfam" id="TIGR00479">
    <property type="entry name" value="rumA"/>
    <property type="match status" value="1"/>
</dbReference>
<comment type="similarity">
    <text evidence="4">Belongs to the class I-like SAM-binding methyltransferase superfamily. RNA M5U methyltransferase family.</text>
</comment>
<dbReference type="EMBL" id="VLLN01000007">
    <property type="protein sequence ID" value="TWJ19616.1"/>
    <property type="molecule type" value="Genomic_DNA"/>
</dbReference>
<dbReference type="OrthoDB" id="9804590at2"/>
<dbReference type="Gene3D" id="2.40.50.1070">
    <property type="match status" value="1"/>
</dbReference>
<dbReference type="PROSITE" id="PS01231">
    <property type="entry name" value="TRMA_2"/>
    <property type="match status" value="1"/>
</dbReference>
<feature type="binding site" evidence="4">
    <location>
        <position position="326"/>
    </location>
    <ligand>
        <name>S-adenosyl-L-methionine</name>
        <dbReference type="ChEBI" id="CHEBI:59789"/>
    </ligand>
</feature>
<proteinExistence type="inferred from homology"/>
<evidence type="ECO:0000256" key="5">
    <source>
        <dbReference type="PROSITE-ProRule" id="PRU10015"/>
    </source>
</evidence>
<evidence type="ECO:0000313" key="8">
    <source>
        <dbReference type="Proteomes" id="UP000319449"/>
    </source>
</evidence>
<feature type="active site" evidence="5">
    <location>
        <position position="422"/>
    </location>
</feature>
<dbReference type="InterPro" id="IPR030390">
    <property type="entry name" value="MeTrfase_TrmA_AS"/>
</dbReference>
<dbReference type="PROSITE" id="PS01230">
    <property type="entry name" value="TRMA_1"/>
    <property type="match status" value="1"/>
</dbReference>
<evidence type="ECO:0000256" key="1">
    <source>
        <dbReference type="ARBA" id="ARBA00022603"/>
    </source>
</evidence>
<dbReference type="GO" id="GO:0070041">
    <property type="term" value="F:rRNA (uridine-C5-)-methyltransferase activity"/>
    <property type="evidence" value="ECO:0007669"/>
    <property type="project" value="TreeGrafter"/>
</dbReference>
<gene>
    <name evidence="7" type="ORF">JN12_01416</name>
</gene>
<dbReference type="PANTHER" id="PTHR11061:SF30">
    <property type="entry name" value="TRNA (URACIL(54)-C(5))-METHYLTRANSFERASE"/>
    <property type="match status" value="1"/>
</dbReference>
<dbReference type="PROSITE" id="PS51687">
    <property type="entry name" value="SAM_MT_RNA_M5U"/>
    <property type="match status" value="1"/>
</dbReference>
<evidence type="ECO:0000256" key="2">
    <source>
        <dbReference type="ARBA" id="ARBA00022679"/>
    </source>
</evidence>
<dbReference type="InterPro" id="IPR012340">
    <property type="entry name" value="NA-bd_OB-fold"/>
</dbReference>
<keyword evidence="2 4" id="KW-0808">Transferase</keyword>
<keyword evidence="1 4" id="KW-0489">Methyltransferase</keyword>
<dbReference type="InterPro" id="IPR002792">
    <property type="entry name" value="TRAM_dom"/>
</dbReference>
<dbReference type="PANTHER" id="PTHR11061">
    <property type="entry name" value="RNA M5U METHYLTRANSFERASE"/>
    <property type="match status" value="1"/>
</dbReference>
<dbReference type="Pfam" id="PF05958">
    <property type="entry name" value="tRNA_U5-meth_tr"/>
    <property type="match status" value="1"/>
</dbReference>
<reference evidence="7 8" key="1">
    <citation type="submission" date="2019-07" db="EMBL/GenBank/DDBJ databases">
        <title>Genomic Encyclopedia of Archaeal and Bacterial Type Strains, Phase II (KMG-II): from individual species to whole genera.</title>
        <authorList>
            <person name="Goeker M."/>
        </authorList>
    </citation>
    <scope>NUCLEOTIDE SEQUENCE [LARGE SCALE GENOMIC DNA]</scope>
    <source>
        <strain evidence="7 8">ATCC BAA-1139</strain>
    </source>
</reference>
<feature type="binding site" evidence="4">
    <location>
        <position position="347"/>
    </location>
    <ligand>
        <name>S-adenosyl-L-methionine</name>
        <dbReference type="ChEBI" id="CHEBI:59789"/>
    </ligand>
</feature>
<feature type="domain" description="TRAM" evidence="6">
    <location>
        <begin position="14"/>
        <end position="72"/>
    </location>
</feature>
<dbReference type="Gene3D" id="3.40.50.150">
    <property type="entry name" value="Vaccinia Virus protein VP39"/>
    <property type="match status" value="1"/>
</dbReference>
<keyword evidence="3 4" id="KW-0949">S-adenosyl-L-methionine</keyword>
<evidence type="ECO:0000313" key="7">
    <source>
        <dbReference type="EMBL" id="TWJ19616.1"/>
    </source>
</evidence>
<dbReference type="Gene3D" id="2.40.50.140">
    <property type="entry name" value="Nucleic acid-binding proteins"/>
    <property type="match status" value="1"/>
</dbReference>
<feature type="binding site" evidence="4">
    <location>
        <position position="297"/>
    </location>
    <ligand>
        <name>S-adenosyl-L-methionine</name>
        <dbReference type="ChEBI" id="CHEBI:59789"/>
    </ligand>
</feature>
<dbReference type="GO" id="GO:0070475">
    <property type="term" value="P:rRNA base methylation"/>
    <property type="evidence" value="ECO:0007669"/>
    <property type="project" value="TreeGrafter"/>
</dbReference>